<accession>A0A286RJB9</accession>
<evidence type="ECO:0000313" key="2">
    <source>
        <dbReference type="EMBL" id="ASV76067.1"/>
    </source>
</evidence>
<sequence>MLVVESGPVGGTASTPANPTYGGPISTSAVGGNATGRGGMRPSNPIARVKPRQSVGVEPDPPMGSMALAPSQKFTYFRRGAQQRPISLK</sequence>
<reference evidence="2 3" key="1">
    <citation type="journal article" name="Front. Microbiol.">
        <title>Sugar Metabolism of the First Thermophilic Planctomycete Thermogutta terrifontis: Comparative Genomic and Transcriptomic Approaches.</title>
        <authorList>
            <person name="Elcheninov A.G."/>
            <person name="Menzel P."/>
            <person name="Gudbergsdottir S.R."/>
            <person name="Slesarev A.I."/>
            <person name="Kadnikov V.V."/>
            <person name="Krogh A."/>
            <person name="Bonch-Osmolovskaya E.A."/>
            <person name="Peng X."/>
            <person name="Kublanov I.V."/>
        </authorList>
    </citation>
    <scope>NUCLEOTIDE SEQUENCE [LARGE SCALE GENOMIC DNA]</scope>
    <source>
        <strain evidence="2 3">R1</strain>
    </source>
</reference>
<dbReference type="EMBL" id="CP018477">
    <property type="protein sequence ID" value="ASV76067.1"/>
    <property type="molecule type" value="Genomic_DNA"/>
</dbReference>
<dbReference type="AlphaFoldDB" id="A0A286RJB9"/>
<evidence type="ECO:0000256" key="1">
    <source>
        <dbReference type="SAM" id="MobiDB-lite"/>
    </source>
</evidence>
<organism evidence="2 3">
    <name type="scientific">Thermogutta terrifontis</name>
    <dbReference type="NCBI Taxonomy" id="1331910"/>
    <lineage>
        <taxon>Bacteria</taxon>
        <taxon>Pseudomonadati</taxon>
        <taxon>Planctomycetota</taxon>
        <taxon>Planctomycetia</taxon>
        <taxon>Pirellulales</taxon>
        <taxon>Thermoguttaceae</taxon>
        <taxon>Thermogutta</taxon>
    </lineage>
</organism>
<name>A0A286RJB9_9BACT</name>
<gene>
    <name evidence="2" type="ORF">THTE_3465</name>
</gene>
<evidence type="ECO:0000313" key="3">
    <source>
        <dbReference type="Proteomes" id="UP000215086"/>
    </source>
</evidence>
<keyword evidence="3" id="KW-1185">Reference proteome</keyword>
<proteinExistence type="predicted"/>
<feature type="region of interest" description="Disordered" evidence="1">
    <location>
        <begin position="1"/>
        <end position="68"/>
    </location>
</feature>
<dbReference type="KEGG" id="ttf:THTE_3465"/>
<protein>
    <submittedName>
        <fullName evidence="2">Uncharacterized protein</fullName>
    </submittedName>
</protein>
<dbReference type="Proteomes" id="UP000215086">
    <property type="component" value="Chromosome"/>
</dbReference>